<accession>A0AAP5IGC5</accession>
<dbReference type="RefSeq" id="WP_208339319.1">
    <property type="nucleotide sequence ID" value="NZ_CAWQFN010000520.1"/>
</dbReference>
<comment type="caution">
    <text evidence="1">The sequence shown here is derived from an EMBL/GenBank/DDBJ whole genome shotgun (WGS) entry which is preliminary data.</text>
</comment>
<sequence length="58" mass="6465">MTCHILKGFQPSLPYKTAVVDEKIITAQQQTVLEASPQKLNPITIPVVESEPEVLHRP</sequence>
<keyword evidence="2" id="KW-1185">Reference proteome</keyword>
<organism evidence="1 2">
    <name type="scientific">Aetokthonos hydrillicola Thurmond2011</name>
    <dbReference type="NCBI Taxonomy" id="2712845"/>
    <lineage>
        <taxon>Bacteria</taxon>
        <taxon>Bacillati</taxon>
        <taxon>Cyanobacteriota</taxon>
        <taxon>Cyanophyceae</taxon>
        <taxon>Nostocales</taxon>
        <taxon>Hapalosiphonaceae</taxon>
        <taxon>Aetokthonos</taxon>
    </lineage>
</organism>
<dbReference type="AlphaFoldDB" id="A0AAP5IGC5"/>
<dbReference type="EMBL" id="JAALHA020000026">
    <property type="protein sequence ID" value="MDR9899697.1"/>
    <property type="molecule type" value="Genomic_DNA"/>
</dbReference>
<protein>
    <submittedName>
        <fullName evidence="1">Uncharacterized protein</fullName>
    </submittedName>
</protein>
<reference evidence="2" key="1">
    <citation type="journal article" date="2021" name="Science">
        <title>Hunting the eagle killer: A cyanobacterial neurotoxin causes vacuolar myelinopathy.</title>
        <authorList>
            <person name="Breinlinger S."/>
            <person name="Phillips T.J."/>
            <person name="Haram B.N."/>
            <person name="Mares J."/>
            <person name="Martinez Yerena J.A."/>
            <person name="Hrouzek P."/>
            <person name="Sobotka R."/>
            <person name="Henderson W.M."/>
            <person name="Schmieder P."/>
            <person name="Williams S.M."/>
            <person name="Lauderdale J.D."/>
            <person name="Wilde H.D."/>
            <person name="Gerrin W."/>
            <person name="Kust A."/>
            <person name="Washington J.W."/>
            <person name="Wagner C."/>
            <person name="Geier B."/>
            <person name="Liebeke M."/>
            <person name="Enke H."/>
            <person name="Niedermeyer T.H.J."/>
            <person name="Wilde S.B."/>
        </authorList>
    </citation>
    <scope>NUCLEOTIDE SEQUENCE [LARGE SCALE GENOMIC DNA]</scope>
    <source>
        <strain evidence="2">Thurmond2011</strain>
    </source>
</reference>
<gene>
    <name evidence="1" type="ORF">G7B40_034830</name>
</gene>
<dbReference type="Proteomes" id="UP000667802">
    <property type="component" value="Unassembled WGS sequence"/>
</dbReference>
<evidence type="ECO:0000313" key="1">
    <source>
        <dbReference type="EMBL" id="MDR9899697.1"/>
    </source>
</evidence>
<proteinExistence type="predicted"/>
<evidence type="ECO:0000313" key="2">
    <source>
        <dbReference type="Proteomes" id="UP000667802"/>
    </source>
</evidence>
<name>A0AAP5IGC5_9CYAN</name>